<dbReference type="InterPro" id="IPR004875">
    <property type="entry name" value="DDE_SF_endonuclease_dom"/>
</dbReference>
<evidence type="ECO:0000259" key="1">
    <source>
        <dbReference type="Pfam" id="PF03184"/>
    </source>
</evidence>
<evidence type="ECO:0000313" key="3">
    <source>
        <dbReference type="Proteomes" id="UP000054538"/>
    </source>
</evidence>
<proteinExistence type="predicted"/>
<dbReference type="HOGENOM" id="CLU_181854_0_0_1"/>
<keyword evidence="3" id="KW-1185">Reference proteome</keyword>
<dbReference type="OrthoDB" id="162969at2759"/>
<feature type="domain" description="DDE-1" evidence="1">
    <location>
        <begin position="3"/>
        <end position="67"/>
    </location>
</feature>
<name>A0A0D0CFG2_9AGAM</name>
<evidence type="ECO:0000313" key="2">
    <source>
        <dbReference type="EMBL" id="KIK74163.1"/>
    </source>
</evidence>
<organism evidence="2 3">
    <name type="scientific">Paxillus rubicundulus Ve08.2h10</name>
    <dbReference type="NCBI Taxonomy" id="930991"/>
    <lineage>
        <taxon>Eukaryota</taxon>
        <taxon>Fungi</taxon>
        <taxon>Dikarya</taxon>
        <taxon>Basidiomycota</taxon>
        <taxon>Agaricomycotina</taxon>
        <taxon>Agaricomycetes</taxon>
        <taxon>Agaricomycetidae</taxon>
        <taxon>Boletales</taxon>
        <taxon>Paxilineae</taxon>
        <taxon>Paxillaceae</taxon>
        <taxon>Paxillus</taxon>
    </lineage>
</organism>
<dbReference type="Proteomes" id="UP000054538">
    <property type="component" value="Unassembled WGS sequence"/>
</dbReference>
<dbReference type="AlphaFoldDB" id="A0A0D0CFG2"/>
<dbReference type="Pfam" id="PF03184">
    <property type="entry name" value="DDE_1"/>
    <property type="match status" value="1"/>
</dbReference>
<reference evidence="2 3" key="1">
    <citation type="submission" date="2014-04" db="EMBL/GenBank/DDBJ databases">
        <authorList>
            <consortium name="DOE Joint Genome Institute"/>
            <person name="Kuo A."/>
            <person name="Kohler A."/>
            <person name="Jargeat P."/>
            <person name="Nagy L.G."/>
            <person name="Floudas D."/>
            <person name="Copeland A."/>
            <person name="Barry K.W."/>
            <person name="Cichocki N."/>
            <person name="Veneault-Fourrey C."/>
            <person name="LaButti K."/>
            <person name="Lindquist E.A."/>
            <person name="Lipzen A."/>
            <person name="Lundell T."/>
            <person name="Morin E."/>
            <person name="Murat C."/>
            <person name="Sun H."/>
            <person name="Tunlid A."/>
            <person name="Henrissat B."/>
            <person name="Grigoriev I.V."/>
            <person name="Hibbett D.S."/>
            <person name="Martin F."/>
            <person name="Nordberg H.P."/>
            <person name="Cantor M.N."/>
            <person name="Hua S.X."/>
        </authorList>
    </citation>
    <scope>NUCLEOTIDE SEQUENCE [LARGE SCALE GENOMIC DNA]</scope>
    <source>
        <strain evidence="2 3">Ve08.2h10</strain>
    </source>
</reference>
<reference evidence="3" key="2">
    <citation type="submission" date="2015-01" db="EMBL/GenBank/DDBJ databases">
        <title>Evolutionary Origins and Diversification of the Mycorrhizal Mutualists.</title>
        <authorList>
            <consortium name="DOE Joint Genome Institute"/>
            <consortium name="Mycorrhizal Genomics Consortium"/>
            <person name="Kohler A."/>
            <person name="Kuo A."/>
            <person name="Nagy L.G."/>
            <person name="Floudas D."/>
            <person name="Copeland A."/>
            <person name="Barry K.W."/>
            <person name="Cichocki N."/>
            <person name="Veneault-Fourrey C."/>
            <person name="LaButti K."/>
            <person name="Lindquist E.A."/>
            <person name="Lipzen A."/>
            <person name="Lundell T."/>
            <person name="Morin E."/>
            <person name="Murat C."/>
            <person name="Riley R."/>
            <person name="Ohm R."/>
            <person name="Sun H."/>
            <person name="Tunlid A."/>
            <person name="Henrissat B."/>
            <person name="Grigoriev I.V."/>
            <person name="Hibbett D.S."/>
            <person name="Martin F."/>
        </authorList>
    </citation>
    <scope>NUCLEOTIDE SEQUENCE [LARGE SCALE GENOMIC DNA]</scope>
    <source>
        <strain evidence="3">Ve08.2h10</strain>
    </source>
</reference>
<sequence length="75" mass="8831">YVRWVKKLDLRMKCERRYICLLINDFSGHKILYEPSNIDLEFFEPNMTALIQPCDAGIICCVKAHYHLTKTIIGQ</sequence>
<gene>
    <name evidence="2" type="ORF">PAXRUDRAFT_176505</name>
</gene>
<dbReference type="EMBL" id="KN829108">
    <property type="protein sequence ID" value="KIK74163.1"/>
    <property type="molecule type" value="Genomic_DNA"/>
</dbReference>
<dbReference type="GO" id="GO:0003676">
    <property type="term" value="F:nucleic acid binding"/>
    <property type="evidence" value="ECO:0007669"/>
    <property type="project" value="InterPro"/>
</dbReference>
<feature type="non-terminal residue" evidence="2">
    <location>
        <position position="1"/>
    </location>
</feature>
<dbReference type="InParanoid" id="A0A0D0CFG2"/>
<accession>A0A0D0CFG2</accession>
<protein>
    <submittedName>
        <fullName evidence="2">Unplaced genomic scaffold scaffold_4286, whole genome shotgun sequence</fullName>
    </submittedName>
</protein>